<evidence type="ECO:0000256" key="22">
    <source>
        <dbReference type="PIRSR" id="PIRSR600542-1"/>
    </source>
</evidence>
<keyword evidence="8" id="KW-0378">Hydrolase</keyword>
<evidence type="ECO:0000256" key="19">
    <source>
        <dbReference type="ARBA" id="ARBA00077710"/>
    </source>
</evidence>
<dbReference type="PANTHER" id="PTHR22589">
    <property type="entry name" value="CARNITINE O-ACYLTRANSFERASE"/>
    <property type="match status" value="1"/>
</dbReference>
<evidence type="ECO:0000256" key="6">
    <source>
        <dbReference type="ARBA" id="ARBA00022679"/>
    </source>
</evidence>
<keyword evidence="11 24" id="KW-1133">Transmembrane helix</keyword>
<evidence type="ECO:0000256" key="5">
    <source>
        <dbReference type="ARBA" id="ARBA00012423"/>
    </source>
</evidence>
<comment type="catalytic activity">
    <reaction evidence="16">
        <text>S-hexadecanoyl-L-cysteinyl-[protein] + H2O = L-cysteinyl-[protein] + hexadecanoate + H(+)</text>
        <dbReference type="Rhea" id="RHEA:19233"/>
        <dbReference type="Rhea" id="RHEA-COMP:10131"/>
        <dbReference type="Rhea" id="RHEA-COMP:11032"/>
        <dbReference type="ChEBI" id="CHEBI:7896"/>
        <dbReference type="ChEBI" id="CHEBI:15377"/>
        <dbReference type="ChEBI" id="CHEBI:15378"/>
        <dbReference type="ChEBI" id="CHEBI:29950"/>
        <dbReference type="ChEBI" id="CHEBI:74151"/>
        <dbReference type="EC" id="3.1.2.22"/>
    </reaction>
    <physiologicalReaction direction="left-to-right" evidence="16">
        <dbReference type="Rhea" id="RHEA:19234"/>
    </physiologicalReaction>
</comment>
<dbReference type="GO" id="GO:0030424">
    <property type="term" value="C:axon"/>
    <property type="evidence" value="ECO:0007669"/>
    <property type="project" value="UniProtKB-SubCell"/>
</dbReference>
<dbReference type="GO" id="GO:0004095">
    <property type="term" value="F:carnitine O-palmitoyltransferase activity"/>
    <property type="evidence" value="ECO:0007669"/>
    <property type="project" value="TreeGrafter"/>
</dbReference>
<keyword evidence="28" id="KW-1185">Reference proteome</keyword>
<accession>A0A1A6H837</accession>
<evidence type="ECO:0000256" key="17">
    <source>
        <dbReference type="ARBA" id="ARBA00058912"/>
    </source>
</evidence>
<dbReference type="UniPathway" id="UPA00659"/>
<dbReference type="InterPro" id="IPR023213">
    <property type="entry name" value="CAT-like_dom_sf"/>
</dbReference>
<evidence type="ECO:0000256" key="24">
    <source>
        <dbReference type="SAM" id="Phobius"/>
    </source>
</evidence>
<comment type="similarity">
    <text evidence="4">Belongs to the carnitine/choline acetyltransferase family.</text>
</comment>
<evidence type="ECO:0000259" key="26">
    <source>
        <dbReference type="Pfam" id="PF16484"/>
    </source>
</evidence>
<dbReference type="EC" id="3.1.2.22" evidence="5"/>
<evidence type="ECO:0000256" key="4">
    <source>
        <dbReference type="ARBA" id="ARBA00005232"/>
    </source>
</evidence>
<dbReference type="Proteomes" id="UP000092124">
    <property type="component" value="Unassembled WGS sequence"/>
</dbReference>
<evidence type="ECO:0000256" key="11">
    <source>
        <dbReference type="ARBA" id="ARBA00022989"/>
    </source>
</evidence>
<keyword evidence="12" id="KW-0443">Lipid metabolism</keyword>
<protein>
    <recommendedName>
        <fullName evidence="18">Palmitoyl thioesterase CPT1C</fullName>
        <ecNumber evidence="5">3.1.2.22</ecNumber>
    </recommendedName>
    <alternativeName>
        <fullName evidence="19">Carnitine O-palmitoyltransferase 1, brain isoform</fullName>
    </alternativeName>
    <alternativeName>
        <fullName evidence="20">Carnitine palmitoyltransferase 1C</fullName>
    </alternativeName>
    <alternativeName>
        <fullName evidence="21">Carnitine palmitoyltransferase I</fullName>
    </alternativeName>
</protein>
<evidence type="ECO:0000313" key="27">
    <source>
        <dbReference type="EMBL" id="OBS74464.1"/>
    </source>
</evidence>
<dbReference type="AlphaFoldDB" id="A0A1A6H837"/>
<feature type="active site" description="Proton acceptor" evidence="22">
    <location>
        <position position="492"/>
    </location>
</feature>
<evidence type="ECO:0000256" key="1">
    <source>
        <dbReference type="ARBA" id="ARBA00004279"/>
    </source>
</evidence>
<dbReference type="InterPro" id="IPR000542">
    <property type="entry name" value="Carn_acyl_trans"/>
</dbReference>
<dbReference type="Pfam" id="PF00755">
    <property type="entry name" value="Carn_acyltransf"/>
    <property type="match status" value="1"/>
</dbReference>
<keyword evidence="9" id="KW-0256">Endoplasmic reticulum</keyword>
<dbReference type="OrthoDB" id="240216at2759"/>
<feature type="compositionally biased region" description="Polar residues" evidence="23">
    <location>
        <begin position="807"/>
        <end position="824"/>
    </location>
</feature>
<organism evidence="27 28">
    <name type="scientific">Neotoma lepida</name>
    <name type="common">Desert woodrat</name>
    <dbReference type="NCBI Taxonomy" id="56216"/>
    <lineage>
        <taxon>Eukaryota</taxon>
        <taxon>Metazoa</taxon>
        <taxon>Chordata</taxon>
        <taxon>Craniata</taxon>
        <taxon>Vertebrata</taxon>
        <taxon>Euteleostomi</taxon>
        <taxon>Mammalia</taxon>
        <taxon>Eutheria</taxon>
        <taxon>Euarchontoglires</taxon>
        <taxon>Glires</taxon>
        <taxon>Rodentia</taxon>
        <taxon>Myomorpha</taxon>
        <taxon>Muroidea</taxon>
        <taxon>Cricetidae</taxon>
        <taxon>Neotominae</taxon>
        <taxon>Neotoma</taxon>
    </lineage>
</organism>
<evidence type="ECO:0000256" key="15">
    <source>
        <dbReference type="ARBA" id="ARBA00023315"/>
    </source>
</evidence>
<dbReference type="InterPro" id="IPR039551">
    <property type="entry name" value="Cho/carn_acyl_trans"/>
</dbReference>
<evidence type="ECO:0000256" key="2">
    <source>
        <dbReference type="ARBA" id="ARBA00004477"/>
    </source>
</evidence>
<evidence type="ECO:0000256" key="21">
    <source>
        <dbReference type="ARBA" id="ARBA00083939"/>
    </source>
</evidence>
<gene>
    <name evidence="27" type="ORF">A6R68_14983</name>
</gene>
<name>A0A1A6H837_NEOLE</name>
<keyword evidence="14" id="KW-0966">Cell projection</keyword>
<feature type="region of interest" description="Disordered" evidence="23">
    <location>
        <begin position="148"/>
        <end position="170"/>
    </location>
</feature>
<dbReference type="FunFam" id="3.30.559.10:FF:000002">
    <property type="entry name" value="carnitine O-palmitoyltransferase 1, liver isoform"/>
    <property type="match status" value="1"/>
</dbReference>
<keyword evidence="6" id="KW-0808">Transferase</keyword>
<evidence type="ECO:0000256" key="7">
    <source>
        <dbReference type="ARBA" id="ARBA00022692"/>
    </source>
</evidence>
<dbReference type="InterPro" id="IPR042231">
    <property type="entry name" value="Cho/carn_acyl_trans_2"/>
</dbReference>
<dbReference type="EMBL" id="LZPO01044424">
    <property type="protein sequence ID" value="OBS74464.1"/>
    <property type="molecule type" value="Genomic_DNA"/>
</dbReference>
<keyword evidence="15" id="KW-0012">Acyltransferase</keyword>
<keyword evidence="13 24" id="KW-0472">Membrane</keyword>
<proteinExistence type="inferred from homology"/>
<dbReference type="Gene3D" id="3.30.559.70">
    <property type="entry name" value="Choline/Carnitine o-acyltransferase, domain 2"/>
    <property type="match status" value="1"/>
</dbReference>
<evidence type="ECO:0000256" key="13">
    <source>
        <dbReference type="ARBA" id="ARBA00023136"/>
    </source>
</evidence>
<feature type="domain" description="Carnitine O-palmitoyltransferase N-terminal" evidence="26">
    <location>
        <begin position="1"/>
        <end position="47"/>
    </location>
</feature>
<dbReference type="GO" id="GO:0006635">
    <property type="term" value="P:fatty acid beta-oxidation"/>
    <property type="evidence" value="ECO:0007669"/>
    <property type="project" value="UniProtKB-UniPathway"/>
</dbReference>
<evidence type="ECO:0000256" key="23">
    <source>
        <dbReference type="SAM" id="MobiDB-lite"/>
    </source>
</evidence>
<dbReference type="Gene3D" id="6.10.250.1760">
    <property type="match status" value="1"/>
</dbReference>
<evidence type="ECO:0000256" key="16">
    <source>
        <dbReference type="ARBA" id="ARBA00047409"/>
    </source>
</evidence>
<dbReference type="Gene3D" id="3.30.559.10">
    <property type="entry name" value="Chloramphenicol acetyltransferase-like domain"/>
    <property type="match status" value="1"/>
</dbReference>
<dbReference type="InterPro" id="IPR032476">
    <property type="entry name" value="CPT_N"/>
</dbReference>
<dbReference type="PROSITE" id="PS00440">
    <property type="entry name" value="ACYLTRANSF_C_2"/>
    <property type="match status" value="1"/>
</dbReference>
<dbReference type="SUPFAM" id="SSF52777">
    <property type="entry name" value="CoA-dependent acyltransferases"/>
    <property type="match status" value="2"/>
</dbReference>
<dbReference type="GO" id="GO:0009437">
    <property type="term" value="P:carnitine metabolic process"/>
    <property type="evidence" value="ECO:0007669"/>
    <property type="project" value="TreeGrafter"/>
</dbReference>
<keyword evidence="10" id="KW-0276">Fatty acid metabolism</keyword>
<evidence type="ECO:0000256" key="3">
    <source>
        <dbReference type="ARBA" id="ARBA00004489"/>
    </source>
</evidence>
<evidence type="ECO:0000256" key="18">
    <source>
        <dbReference type="ARBA" id="ARBA00071242"/>
    </source>
</evidence>
<evidence type="ECO:0000256" key="20">
    <source>
        <dbReference type="ARBA" id="ARBA00078899"/>
    </source>
</evidence>
<evidence type="ECO:0000313" key="28">
    <source>
        <dbReference type="Proteomes" id="UP000092124"/>
    </source>
</evidence>
<feature type="region of interest" description="Disordered" evidence="23">
    <location>
        <begin position="803"/>
        <end position="824"/>
    </location>
</feature>
<evidence type="ECO:0000256" key="8">
    <source>
        <dbReference type="ARBA" id="ARBA00022801"/>
    </source>
</evidence>
<feature type="domain" description="Choline/carnitine acyltransferase" evidence="25">
    <location>
        <begin position="205"/>
        <end position="774"/>
    </location>
</feature>
<sequence length="824" mass="92292">MAEAHQASSLLSSLSSDGTEVELSSPVWQEIYLSGLRSWKRHLWRVWNDILTGVVPASPLSWLFLFSAIQLAWFLQLDPSLGLMEKIKELLPDWGGQHYQLQGLLAAALFASGLWGALIFTLHVALRLLLSHHGWLLEPHGTMSSPTKTWHWSESSPGGTQGCSASNVRSRGSQCRQHRSPYARWACPGGGAVPDEQRDPDARLCMQYLESVRPVLGDDAFDRAAALASDFLRLQAPRLQLYLRLKSWCASNYVSDWWEEFVYLRSRGSLMVNSTYYMMDFLYVTPTPLQAARAGNAVHALLLYRHLLNQQEIPPTLLMGMRPLCSAQFERIFNTTRVPGVEKDYLRHLQDSRHVAVFHRGRFFRVGTHSSNGLLSPRALEQQFQEILDDPSPACPLEEHLAALTAAPRSMWAQVRELVKTHAATALEAVEGAAFFVSLDSEPAGLTREDPAASLDVYAHALLAGRGHDRWFDKSFSLIVFSNGKLGLSVEHSWADCPVSGHMWEFTLATECFQLGYAADGHCKGQPDPALPQPQRLQWDLPEQIHPSISLALRGAKTLSDNIDCHVFPFSYFGKSFIKCCHVSSDSFIQLVLQLAHFRDRGQFCLTYESAMSRLFLEGRTETVRSCTREACHFVRAMEDKEKTDQQCLALFRVAVDKHQALLKAAMSGQGIDRHLFALYVMSRFLHVQSPFLTQVQSQQWPLSTSQIPVQQMHLFDVHNYPDYVSSGGGFGPASDHGYGISYIFMGESTITFHVSSKKSSPKTDSHRLGQHIEDALLDVASLFQAGQHLKCRFRGPGENLGYRRGSLSSKTVDPKVPTTSTNF</sequence>
<dbReference type="GO" id="GO:0030425">
    <property type="term" value="C:dendrite"/>
    <property type="evidence" value="ECO:0007669"/>
    <property type="project" value="UniProtKB-SubCell"/>
</dbReference>
<dbReference type="GO" id="GO:0005789">
    <property type="term" value="C:endoplasmic reticulum membrane"/>
    <property type="evidence" value="ECO:0007669"/>
    <property type="project" value="UniProtKB-SubCell"/>
</dbReference>
<evidence type="ECO:0000256" key="9">
    <source>
        <dbReference type="ARBA" id="ARBA00022824"/>
    </source>
</evidence>
<evidence type="ECO:0000256" key="12">
    <source>
        <dbReference type="ARBA" id="ARBA00023098"/>
    </source>
</evidence>
<comment type="caution">
    <text evidence="27">The sequence shown here is derived from an EMBL/GenBank/DDBJ whole genome shotgun (WGS) entry which is preliminary data.</text>
</comment>
<comment type="subcellular location">
    <subcellularLocation>
        <location evidence="3">Cell projection</location>
        <location evidence="3">Axon</location>
    </subcellularLocation>
    <subcellularLocation>
        <location evidence="1">Cell projection</location>
        <location evidence="1">Dendrite</location>
    </subcellularLocation>
    <subcellularLocation>
        <location evidence="2">Endoplasmic reticulum membrane</location>
        <topology evidence="2">Multi-pass membrane protein</topology>
    </subcellularLocation>
</comment>
<evidence type="ECO:0000256" key="14">
    <source>
        <dbReference type="ARBA" id="ARBA00023273"/>
    </source>
</evidence>
<evidence type="ECO:0000256" key="10">
    <source>
        <dbReference type="ARBA" id="ARBA00022832"/>
    </source>
</evidence>
<dbReference type="Pfam" id="PF16484">
    <property type="entry name" value="CPT_N"/>
    <property type="match status" value="1"/>
</dbReference>
<reference evidence="27 28" key="1">
    <citation type="submission" date="2016-06" db="EMBL/GenBank/DDBJ databases">
        <title>The Draft Genome Sequence and Annotation of the Desert Woodrat Neotoma lepida.</title>
        <authorList>
            <person name="Campbell M."/>
            <person name="Oakeson K.F."/>
            <person name="Yandell M."/>
            <person name="Halpert J.R."/>
            <person name="Dearing D."/>
        </authorList>
    </citation>
    <scope>NUCLEOTIDE SEQUENCE [LARGE SCALE GENOMIC DNA]</scope>
    <source>
        <strain evidence="27">417</strain>
        <tissue evidence="27">Liver</tissue>
    </source>
</reference>
<dbReference type="PANTHER" id="PTHR22589:SF55">
    <property type="entry name" value="CARNITINE O-PALMITOYLTRANSFERASE 1, BRAIN ISOFORM"/>
    <property type="match status" value="1"/>
</dbReference>
<dbReference type="GO" id="GO:0005739">
    <property type="term" value="C:mitochondrion"/>
    <property type="evidence" value="ECO:0007669"/>
    <property type="project" value="TreeGrafter"/>
</dbReference>
<keyword evidence="7 24" id="KW-0812">Transmembrane</keyword>
<comment type="function">
    <text evidence="17">Palmitoyl thioesterase specifically expressed in the endoplasmic reticulum of neurons. Modulates the trafficking of the glutamate receptor, AMPAR, to plasma membrane through depalmitoylation of GRIA1. Also regulates AMPR trafficking through the regulation of SACM1L phosphatidylinositol-3-phosphatase activity by interaction in a malonyl-CoA dependent manner. Binds malonyl-CoA and couples malonyl-CoA to ceramide levels, necessary for proper spine maturation and contributing to systemic energy homeostasis and appetite control. Binds to palmitoyl-CoA, but does not have carnitine palmitoyltransferase 1 catalytic activity or at very low levels.</text>
</comment>
<dbReference type="GO" id="GO:0008474">
    <property type="term" value="F:palmitoyl-(protein) hydrolase activity"/>
    <property type="evidence" value="ECO:0007669"/>
    <property type="project" value="UniProtKB-EC"/>
</dbReference>
<evidence type="ECO:0000259" key="25">
    <source>
        <dbReference type="Pfam" id="PF00755"/>
    </source>
</evidence>
<feature type="transmembrane region" description="Helical" evidence="24">
    <location>
        <begin position="104"/>
        <end position="126"/>
    </location>
</feature>
<dbReference type="FunFam" id="3.30.559.70:FF:000008">
    <property type="entry name" value="carnitine O-palmitoyltransferase 1, brain isoform"/>
    <property type="match status" value="1"/>
</dbReference>
<dbReference type="STRING" id="56216.A0A1A6H837"/>